<dbReference type="CDD" id="cd06091">
    <property type="entry name" value="KOW_NusG"/>
    <property type="match status" value="1"/>
</dbReference>
<evidence type="ECO:0000256" key="1">
    <source>
        <dbReference type="ARBA" id="ARBA00022472"/>
    </source>
</evidence>
<name>A0A2N5ZGV6_MUIH1</name>
<protein>
    <recommendedName>
        <fullName evidence="5 6">Transcription termination/antitermination protein NusG</fullName>
    </recommendedName>
</protein>
<reference evidence="10 11" key="1">
    <citation type="submission" date="2017-11" db="EMBL/GenBank/DDBJ databases">
        <title>Genome-resolved metagenomics identifies genetic mobility, metabolic interactions, and unexpected diversity in perchlorate-reducing communities.</title>
        <authorList>
            <person name="Barnum T.P."/>
            <person name="Figueroa I.A."/>
            <person name="Carlstrom C.I."/>
            <person name="Lucas L.N."/>
            <person name="Engelbrektson A.L."/>
            <person name="Coates J.D."/>
        </authorList>
    </citation>
    <scope>NUCLEOTIDE SEQUENCE [LARGE SCALE GENOMIC DNA]</scope>
    <source>
        <strain evidence="10">BM706</strain>
    </source>
</reference>
<dbReference type="InterPro" id="IPR014722">
    <property type="entry name" value="Rib_uL2_dom2"/>
</dbReference>
<evidence type="ECO:0000256" key="3">
    <source>
        <dbReference type="ARBA" id="ARBA00023015"/>
    </source>
</evidence>
<dbReference type="SUPFAM" id="SSF82679">
    <property type="entry name" value="N-utilization substance G protein NusG, N-terminal domain"/>
    <property type="match status" value="1"/>
</dbReference>
<dbReference type="Pfam" id="PF00467">
    <property type="entry name" value="KOW"/>
    <property type="match status" value="1"/>
</dbReference>
<evidence type="ECO:0000313" key="10">
    <source>
        <dbReference type="EMBL" id="PLX17881.1"/>
    </source>
</evidence>
<feature type="domain" description="NusG-like N-terminal" evidence="8">
    <location>
        <begin position="3"/>
        <end position="111"/>
    </location>
</feature>
<dbReference type="InterPro" id="IPR036735">
    <property type="entry name" value="NGN_dom_sf"/>
</dbReference>
<comment type="similarity">
    <text evidence="5 7">Belongs to the NusG family.</text>
</comment>
<dbReference type="GO" id="GO:0006354">
    <property type="term" value="P:DNA-templated transcription elongation"/>
    <property type="evidence" value="ECO:0007669"/>
    <property type="project" value="UniProtKB-UniRule"/>
</dbReference>
<dbReference type="EMBL" id="PKTG01000079">
    <property type="protein sequence ID" value="PLX17881.1"/>
    <property type="molecule type" value="Genomic_DNA"/>
</dbReference>
<evidence type="ECO:0000313" key="11">
    <source>
        <dbReference type="Proteomes" id="UP000234857"/>
    </source>
</evidence>
<dbReference type="InterPro" id="IPR043425">
    <property type="entry name" value="NusG-like"/>
</dbReference>
<evidence type="ECO:0000256" key="2">
    <source>
        <dbReference type="ARBA" id="ARBA00022814"/>
    </source>
</evidence>
<evidence type="ECO:0000256" key="5">
    <source>
        <dbReference type="HAMAP-Rule" id="MF_00948"/>
    </source>
</evidence>
<dbReference type="PANTHER" id="PTHR30265:SF2">
    <property type="entry name" value="TRANSCRIPTION TERMINATION_ANTITERMINATION PROTEIN NUSG"/>
    <property type="match status" value="1"/>
</dbReference>
<dbReference type="PRINTS" id="PR00338">
    <property type="entry name" value="NUSGTNSCPFCT"/>
</dbReference>
<comment type="function">
    <text evidence="5 7">Participates in transcription elongation, termination and antitermination.</text>
</comment>
<dbReference type="SMART" id="SM00739">
    <property type="entry name" value="KOW"/>
    <property type="match status" value="1"/>
</dbReference>
<dbReference type="InterPro" id="IPR008991">
    <property type="entry name" value="Translation_prot_SH3-like_sf"/>
</dbReference>
<evidence type="ECO:0000256" key="7">
    <source>
        <dbReference type="RuleBase" id="RU000538"/>
    </source>
</evidence>
<keyword evidence="1 5" id="KW-0806">Transcription termination</keyword>
<organism evidence="10 11">
    <name type="scientific">Muiribacterium halophilum</name>
    <dbReference type="NCBI Taxonomy" id="2053465"/>
    <lineage>
        <taxon>Bacteria</taxon>
        <taxon>Candidatus Muiribacteriota</taxon>
        <taxon>Candidatus Muiribacteriia</taxon>
        <taxon>Candidatus Muiribacteriales</taxon>
        <taxon>Candidatus Muiribacteriaceae</taxon>
        <taxon>Candidatus Muiribacterium</taxon>
    </lineage>
</organism>
<accession>A0A2N5ZGV6</accession>
<keyword evidence="4 5" id="KW-0804">Transcription</keyword>
<dbReference type="CDD" id="cd09891">
    <property type="entry name" value="NGN_Bact_1"/>
    <property type="match status" value="1"/>
</dbReference>
<evidence type="ECO:0000259" key="9">
    <source>
        <dbReference type="SMART" id="SM00739"/>
    </source>
</evidence>
<dbReference type="InterPro" id="IPR001062">
    <property type="entry name" value="Transcrpt_antiterm_NusG"/>
</dbReference>
<dbReference type="GO" id="GO:0006353">
    <property type="term" value="P:DNA-templated transcription termination"/>
    <property type="evidence" value="ECO:0007669"/>
    <property type="project" value="UniProtKB-UniRule"/>
</dbReference>
<dbReference type="GO" id="GO:0032784">
    <property type="term" value="P:regulation of DNA-templated transcription elongation"/>
    <property type="evidence" value="ECO:0007669"/>
    <property type="project" value="InterPro"/>
</dbReference>
<dbReference type="InterPro" id="IPR005824">
    <property type="entry name" value="KOW"/>
</dbReference>
<dbReference type="SMART" id="SM00738">
    <property type="entry name" value="NGN"/>
    <property type="match status" value="1"/>
</dbReference>
<sequence>MTDKLWYVIHTYAGQEDKVKTNLLQRIEKMKMDNYIYDIIIPKKKVTEYKNKKKKEVEKRIYPGYVMVEMILSDDSWFVVRNTPGVTGFIGLGNKPTPLSDKEVQNIFEQIGHGTKQKKIDFELNVGQKAKITDGPFEDFVGTISDINTEKQVVKVKLKIFGRETLVELDFSQVEEA</sequence>
<dbReference type="InterPro" id="IPR006645">
    <property type="entry name" value="NGN-like_dom"/>
</dbReference>
<dbReference type="Proteomes" id="UP000234857">
    <property type="component" value="Unassembled WGS sequence"/>
</dbReference>
<dbReference type="FunFam" id="3.30.70.940:FF:000002">
    <property type="entry name" value="Transcription termination/antitermination protein NusG"/>
    <property type="match status" value="1"/>
</dbReference>
<dbReference type="Gene3D" id="3.30.70.940">
    <property type="entry name" value="NusG, N-terminal domain"/>
    <property type="match status" value="1"/>
</dbReference>
<evidence type="ECO:0000256" key="4">
    <source>
        <dbReference type="ARBA" id="ARBA00023163"/>
    </source>
</evidence>
<dbReference type="HAMAP" id="MF_00948">
    <property type="entry name" value="NusG"/>
    <property type="match status" value="1"/>
</dbReference>
<dbReference type="PANTHER" id="PTHR30265">
    <property type="entry name" value="RHO-INTERACTING TRANSCRIPTION TERMINATION FACTOR NUSG"/>
    <property type="match status" value="1"/>
</dbReference>
<keyword evidence="2 5" id="KW-0889">Transcription antitermination</keyword>
<dbReference type="NCBIfam" id="TIGR00922">
    <property type="entry name" value="nusG"/>
    <property type="match status" value="1"/>
</dbReference>
<proteinExistence type="inferred from homology"/>
<evidence type="ECO:0000256" key="6">
    <source>
        <dbReference type="NCBIfam" id="TIGR00922"/>
    </source>
</evidence>
<keyword evidence="3 5" id="KW-0805">Transcription regulation</keyword>
<feature type="domain" description="KOW" evidence="9">
    <location>
        <begin position="123"/>
        <end position="150"/>
    </location>
</feature>
<dbReference type="Gene3D" id="2.30.30.30">
    <property type="match status" value="1"/>
</dbReference>
<dbReference type="InterPro" id="IPR047050">
    <property type="entry name" value="NGN"/>
</dbReference>
<dbReference type="GO" id="GO:0031564">
    <property type="term" value="P:transcription antitermination"/>
    <property type="evidence" value="ECO:0007669"/>
    <property type="project" value="UniProtKB-UniRule"/>
</dbReference>
<dbReference type="SUPFAM" id="SSF50104">
    <property type="entry name" value="Translation proteins SH3-like domain"/>
    <property type="match status" value="1"/>
</dbReference>
<dbReference type="AlphaFoldDB" id="A0A2N5ZGV6"/>
<comment type="caution">
    <text evidence="10">The sequence shown here is derived from an EMBL/GenBank/DDBJ whole genome shotgun (WGS) entry which is preliminary data.</text>
</comment>
<gene>
    <name evidence="5" type="primary">nusG</name>
    <name evidence="10" type="ORF">C0601_06090</name>
</gene>
<dbReference type="GO" id="GO:0005829">
    <property type="term" value="C:cytosol"/>
    <property type="evidence" value="ECO:0007669"/>
    <property type="project" value="TreeGrafter"/>
</dbReference>
<dbReference type="Pfam" id="PF02357">
    <property type="entry name" value="NusG"/>
    <property type="match status" value="1"/>
</dbReference>
<evidence type="ECO:0000259" key="8">
    <source>
        <dbReference type="SMART" id="SM00738"/>
    </source>
</evidence>